<feature type="chain" id="PRO_5020954286" evidence="1">
    <location>
        <begin position="19"/>
        <end position="199"/>
    </location>
</feature>
<proteinExistence type="predicted"/>
<keyword evidence="3" id="KW-1185">Reference proteome</keyword>
<dbReference type="Proteomes" id="UP000293162">
    <property type="component" value="Unassembled WGS sequence"/>
</dbReference>
<sequence length="199" mass="21346">MKTVKLLALLLATTFLSAGCGSKDEEEKKEEPKTAVEALENIAQEAEKMSKDGPTEVVDAKVLKELLPADADGLPRTEASSEKTGAMGFKVSTANGKYREGDSSIEVSIVDVAGTGAIMGMAAWAMVDVDKENESGYEKTTTYKDHKAFEKYSNTNKDGELAVLLANRFVVSVKGNNVSMDKIKATLEDIDLGKLSAMK</sequence>
<protein>
    <submittedName>
        <fullName evidence="2">Transposase</fullName>
    </submittedName>
</protein>
<comment type="caution">
    <text evidence="2">The sequence shown here is derived from an EMBL/GenBank/DDBJ whole genome shotgun (WGS) entry which is preliminary data.</text>
</comment>
<evidence type="ECO:0000313" key="3">
    <source>
        <dbReference type="Proteomes" id="UP000293162"/>
    </source>
</evidence>
<reference evidence="2 3" key="1">
    <citation type="submission" date="2019-02" db="EMBL/GenBank/DDBJ databases">
        <title>Bacterial novel species Emticicia sp. 17J42-9 isolated from soil.</title>
        <authorList>
            <person name="Jung H.-Y."/>
        </authorList>
    </citation>
    <scope>NUCLEOTIDE SEQUENCE [LARGE SCALE GENOMIC DNA]</scope>
    <source>
        <strain evidence="2 3">17J42-9</strain>
    </source>
</reference>
<gene>
    <name evidence="2" type="ORF">EWM59_12590</name>
</gene>
<dbReference type="EMBL" id="SEWF01000016">
    <property type="protein sequence ID" value="RYU95283.1"/>
    <property type="molecule type" value="Genomic_DNA"/>
</dbReference>
<dbReference type="RefSeq" id="WP_130021332.1">
    <property type="nucleotide sequence ID" value="NZ_SEWF01000016.1"/>
</dbReference>
<evidence type="ECO:0000256" key="1">
    <source>
        <dbReference type="SAM" id="SignalP"/>
    </source>
</evidence>
<dbReference type="OrthoDB" id="958801at2"/>
<keyword evidence="1" id="KW-0732">Signal</keyword>
<name>A0A4Q5M0F8_9BACT</name>
<dbReference type="AlphaFoldDB" id="A0A4Q5M0F8"/>
<feature type="signal peptide" evidence="1">
    <location>
        <begin position="1"/>
        <end position="18"/>
    </location>
</feature>
<accession>A0A4Q5M0F8</accession>
<organism evidence="2 3">
    <name type="scientific">Emticicia agri</name>
    <dbReference type="NCBI Taxonomy" id="2492393"/>
    <lineage>
        <taxon>Bacteria</taxon>
        <taxon>Pseudomonadati</taxon>
        <taxon>Bacteroidota</taxon>
        <taxon>Cytophagia</taxon>
        <taxon>Cytophagales</taxon>
        <taxon>Leadbetterellaceae</taxon>
        <taxon>Emticicia</taxon>
    </lineage>
</organism>
<evidence type="ECO:0000313" key="2">
    <source>
        <dbReference type="EMBL" id="RYU95283.1"/>
    </source>
</evidence>
<dbReference type="PROSITE" id="PS51257">
    <property type="entry name" value="PROKAR_LIPOPROTEIN"/>
    <property type="match status" value="1"/>
</dbReference>